<dbReference type="EMBL" id="FMYF01000002">
    <property type="protein sequence ID" value="SDB80312.1"/>
    <property type="molecule type" value="Genomic_DNA"/>
</dbReference>
<dbReference type="PANTHER" id="PTHR12598:SF0">
    <property type="entry name" value="COPPER HOMEOSTASIS PROTEIN CUTC HOMOLOG"/>
    <property type="match status" value="1"/>
</dbReference>
<gene>
    <name evidence="3" type="ORF">GA0111570_102100</name>
</gene>
<dbReference type="RefSeq" id="WP_092606218.1">
    <property type="nucleotide sequence ID" value="NZ_FMYF01000002.1"/>
</dbReference>
<dbReference type="PANTHER" id="PTHR12598">
    <property type="entry name" value="COPPER HOMEOSTASIS PROTEIN CUTC"/>
    <property type="match status" value="1"/>
</dbReference>
<comment type="similarity">
    <text evidence="1">Belongs to the CutC family.</text>
</comment>
<dbReference type="SUPFAM" id="SSF110395">
    <property type="entry name" value="CutC-like"/>
    <property type="match status" value="1"/>
</dbReference>
<name>A0A1G6GE72_9ACTN</name>
<organism evidence="3 4">
    <name type="scientific">Raineyella antarctica</name>
    <dbReference type="NCBI Taxonomy" id="1577474"/>
    <lineage>
        <taxon>Bacteria</taxon>
        <taxon>Bacillati</taxon>
        <taxon>Actinomycetota</taxon>
        <taxon>Actinomycetes</taxon>
        <taxon>Propionibacteriales</taxon>
        <taxon>Propionibacteriaceae</taxon>
        <taxon>Raineyella</taxon>
    </lineage>
</organism>
<keyword evidence="4" id="KW-1185">Reference proteome</keyword>
<protein>
    <recommendedName>
        <fullName evidence="2">Copper homeostasis protein cutC homolog</fullName>
    </recommendedName>
</protein>
<evidence type="ECO:0000313" key="4">
    <source>
        <dbReference type="Proteomes" id="UP000199086"/>
    </source>
</evidence>
<dbReference type="Pfam" id="PF03932">
    <property type="entry name" value="CutC"/>
    <property type="match status" value="1"/>
</dbReference>
<proteinExistence type="inferred from homology"/>
<sequence>MDSLLEVLCGHADDARRAEEGGADRIHLVADPKEGALSPAPDLVAAVCAATRLPVRVTLRLREGWSTDGGEVTRLRGLAAAYVDAGAEGMVMGFLDPWSAVDVDVCATVAGAAGWPWTFDRAVDYCLDFDHAWIALRTLPGLDGVLSAGSARDVEHGLDGLVARARGDRWAAENLVVAGGLQPEHVPWLHRAGIRGYHLDLQARPLGQYKAWVDADLVRSWRTLLDRSDRQAAQRLREGGAPAR</sequence>
<dbReference type="AlphaFoldDB" id="A0A1G6GE72"/>
<dbReference type="InterPro" id="IPR005627">
    <property type="entry name" value="CutC-like"/>
</dbReference>
<dbReference type="InterPro" id="IPR036822">
    <property type="entry name" value="CutC-like_dom_sf"/>
</dbReference>
<reference evidence="3 4" key="1">
    <citation type="submission" date="2016-06" db="EMBL/GenBank/DDBJ databases">
        <authorList>
            <person name="Olsen C.W."/>
            <person name="Carey S."/>
            <person name="Hinshaw L."/>
            <person name="Karasin A.I."/>
        </authorList>
    </citation>
    <scope>NUCLEOTIDE SEQUENCE [LARGE SCALE GENOMIC DNA]</scope>
    <source>
        <strain evidence="3 4">LZ-22</strain>
    </source>
</reference>
<accession>A0A1G6GE72</accession>
<dbReference type="OrthoDB" id="9815677at2"/>
<dbReference type="Proteomes" id="UP000199086">
    <property type="component" value="Unassembled WGS sequence"/>
</dbReference>
<evidence type="ECO:0000256" key="1">
    <source>
        <dbReference type="ARBA" id="ARBA00007768"/>
    </source>
</evidence>
<evidence type="ECO:0000313" key="3">
    <source>
        <dbReference type="EMBL" id="SDB80312.1"/>
    </source>
</evidence>
<dbReference type="GO" id="GO:0005507">
    <property type="term" value="F:copper ion binding"/>
    <property type="evidence" value="ECO:0007669"/>
    <property type="project" value="TreeGrafter"/>
</dbReference>
<dbReference type="STRING" id="1577474.GA0111570_102100"/>
<dbReference type="Gene3D" id="3.20.20.380">
    <property type="entry name" value="Copper homeostasis (CutC) domain"/>
    <property type="match status" value="1"/>
</dbReference>
<evidence type="ECO:0000256" key="2">
    <source>
        <dbReference type="ARBA" id="ARBA00019014"/>
    </source>
</evidence>